<name>A0A0E0L1B2_ORYPU</name>
<evidence type="ECO:0000256" key="1">
    <source>
        <dbReference type="SAM" id="MobiDB-lite"/>
    </source>
</evidence>
<reference evidence="2" key="1">
    <citation type="submission" date="2015-04" db="UniProtKB">
        <authorList>
            <consortium name="EnsemblPlants"/>
        </authorList>
    </citation>
    <scope>IDENTIFICATION</scope>
</reference>
<feature type="region of interest" description="Disordered" evidence="1">
    <location>
        <begin position="1"/>
        <end position="74"/>
    </location>
</feature>
<dbReference type="Gramene" id="OPUNC05G10940.1">
    <property type="protein sequence ID" value="OPUNC05G10940.1"/>
    <property type="gene ID" value="OPUNC05G10940"/>
</dbReference>
<reference evidence="2" key="2">
    <citation type="submission" date="2018-05" db="EMBL/GenBank/DDBJ databases">
        <title>OpunRS2 (Oryza punctata Reference Sequence Version 2).</title>
        <authorList>
            <person name="Zhang J."/>
            <person name="Kudrna D."/>
            <person name="Lee S."/>
            <person name="Talag J."/>
            <person name="Welchert J."/>
            <person name="Wing R.A."/>
        </authorList>
    </citation>
    <scope>NUCLEOTIDE SEQUENCE [LARGE SCALE GENOMIC DNA]</scope>
</reference>
<keyword evidence="3" id="KW-1185">Reference proteome</keyword>
<evidence type="ECO:0000313" key="3">
    <source>
        <dbReference type="Proteomes" id="UP000026962"/>
    </source>
</evidence>
<accession>A0A0E0L1B2</accession>
<dbReference type="EnsemblPlants" id="OPUNC05G10940.1">
    <property type="protein sequence ID" value="OPUNC05G10940.1"/>
    <property type="gene ID" value="OPUNC05G10940"/>
</dbReference>
<protein>
    <submittedName>
        <fullName evidence="2">Uncharacterized protein</fullName>
    </submittedName>
</protein>
<proteinExistence type="predicted"/>
<sequence>MAATAADAKLKLQAEQQQHSHHHPAHPLQKNRTVYNQTRREEKRKEKKGEANSNGDIDGVLAEEAGKASEISLS</sequence>
<dbReference type="Proteomes" id="UP000026962">
    <property type="component" value="Chromosome 5"/>
</dbReference>
<dbReference type="AlphaFoldDB" id="A0A0E0L1B2"/>
<evidence type="ECO:0000313" key="2">
    <source>
        <dbReference type="EnsemblPlants" id="OPUNC05G10940.1"/>
    </source>
</evidence>
<dbReference type="HOGENOM" id="CLU_2692055_0_0_1"/>
<organism evidence="2">
    <name type="scientific">Oryza punctata</name>
    <name type="common">Red rice</name>
    <dbReference type="NCBI Taxonomy" id="4537"/>
    <lineage>
        <taxon>Eukaryota</taxon>
        <taxon>Viridiplantae</taxon>
        <taxon>Streptophyta</taxon>
        <taxon>Embryophyta</taxon>
        <taxon>Tracheophyta</taxon>
        <taxon>Spermatophyta</taxon>
        <taxon>Magnoliopsida</taxon>
        <taxon>Liliopsida</taxon>
        <taxon>Poales</taxon>
        <taxon>Poaceae</taxon>
        <taxon>BOP clade</taxon>
        <taxon>Oryzoideae</taxon>
        <taxon>Oryzeae</taxon>
        <taxon>Oryzinae</taxon>
        <taxon>Oryza</taxon>
    </lineage>
</organism>
<feature type="compositionally biased region" description="Basic and acidic residues" evidence="1">
    <location>
        <begin position="38"/>
        <end position="50"/>
    </location>
</feature>